<keyword evidence="3" id="KW-0238">DNA-binding</keyword>
<dbReference type="RefSeq" id="WP_236329879.1">
    <property type="nucleotide sequence ID" value="NZ_CAKMMG010000001.1"/>
</dbReference>
<evidence type="ECO:0000256" key="3">
    <source>
        <dbReference type="ARBA" id="ARBA00023125"/>
    </source>
</evidence>
<keyword evidence="4" id="KW-0804">Transcription</keyword>
<proteinExistence type="inferred from homology"/>
<dbReference type="InterPro" id="IPR050950">
    <property type="entry name" value="HTH-type_LysR_regulators"/>
</dbReference>
<dbReference type="SUPFAM" id="SSF53850">
    <property type="entry name" value="Periplasmic binding protein-like II"/>
    <property type="match status" value="1"/>
</dbReference>
<gene>
    <name evidence="6" type="ORF">PAECIP111892_00743</name>
</gene>
<dbReference type="SUPFAM" id="SSF46785">
    <property type="entry name" value="Winged helix' DNA-binding domain"/>
    <property type="match status" value="1"/>
</dbReference>
<evidence type="ECO:0000259" key="5">
    <source>
        <dbReference type="PROSITE" id="PS50931"/>
    </source>
</evidence>
<dbReference type="Proteomes" id="UP000838324">
    <property type="component" value="Unassembled WGS sequence"/>
</dbReference>
<dbReference type="PANTHER" id="PTHR30419:SF8">
    <property type="entry name" value="NITROGEN ASSIMILATION TRANSCRIPTIONAL ACTIVATOR-RELATED"/>
    <property type="match status" value="1"/>
</dbReference>
<comment type="caution">
    <text evidence="6">The sequence shown here is derived from an EMBL/GenBank/DDBJ whole genome shotgun (WGS) entry which is preliminary data.</text>
</comment>
<dbReference type="InterPro" id="IPR005119">
    <property type="entry name" value="LysR_subst-bd"/>
</dbReference>
<evidence type="ECO:0000256" key="1">
    <source>
        <dbReference type="ARBA" id="ARBA00009437"/>
    </source>
</evidence>
<accession>A0ABM9BQU1</accession>
<dbReference type="CDD" id="cd05466">
    <property type="entry name" value="PBP2_LTTR_substrate"/>
    <property type="match status" value="1"/>
</dbReference>
<evidence type="ECO:0000313" key="6">
    <source>
        <dbReference type="EMBL" id="CAH1191783.1"/>
    </source>
</evidence>
<keyword evidence="7" id="KW-1185">Reference proteome</keyword>
<dbReference type="PROSITE" id="PS50931">
    <property type="entry name" value="HTH_LYSR"/>
    <property type="match status" value="1"/>
</dbReference>
<reference evidence="6" key="1">
    <citation type="submission" date="2022-01" db="EMBL/GenBank/DDBJ databases">
        <authorList>
            <person name="Criscuolo A."/>
        </authorList>
    </citation>
    <scope>NUCLEOTIDE SEQUENCE</scope>
    <source>
        <strain evidence="6">CIP111892</strain>
    </source>
</reference>
<dbReference type="InterPro" id="IPR000847">
    <property type="entry name" value="LysR_HTH_N"/>
</dbReference>
<dbReference type="Pfam" id="PF00126">
    <property type="entry name" value="HTH_1"/>
    <property type="match status" value="1"/>
</dbReference>
<evidence type="ECO:0000313" key="7">
    <source>
        <dbReference type="Proteomes" id="UP000838324"/>
    </source>
</evidence>
<feature type="domain" description="HTH lysR-type" evidence="5">
    <location>
        <begin position="4"/>
        <end position="61"/>
    </location>
</feature>
<evidence type="ECO:0000256" key="2">
    <source>
        <dbReference type="ARBA" id="ARBA00023015"/>
    </source>
</evidence>
<dbReference type="InterPro" id="IPR036388">
    <property type="entry name" value="WH-like_DNA-bd_sf"/>
</dbReference>
<protein>
    <recommendedName>
        <fullName evidence="5">HTH lysR-type domain-containing protein</fullName>
    </recommendedName>
</protein>
<name>A0ABM9BQU1_9BACL</name>
<dbReference type="Gene3D" id="1.10.10.10">
    <property type="entry name" value="Winged helix-like DNA-binding domain superfamily/Winged helix DNA-binding domain"/>
    <property type="match status" value="1"/>
</dbReference>
<dbReference type="InterPro" id="IPR036390">
    <property type="entry name" value="WH_DNA-bd_sf"/>
</dbReference>
<comment type="similarity">
    <text evidence="1">Belongs to the LysR transcriptional regulatory family.</text>
</comment>
<evidence type="ECO:0000256" key="4">
    <source>
        <dbReference type="ARBA" id="ARBA00023163"/>
    </source>
</evidence>
<dbReference type="PANTHER" id="PTHR30419">
    <property type="entry name" value="HTH-TYPE TRANSCRIPTIONAL REGULATOR YBHD"/>
    <property type="match status" value="1"/>
</dbReference>
<dbReference type="Pfam" id="PF03466">
    <property type="entry name" value="LysR_substrate"/>
    <property type="match status" value="1"/>
</dbReference>
<dbReference type="EMBL" id="CAKMMG010000001">
    <property type="protein sequence ID" value="CAH1191783.1"/>
    <property type="molecule type" value="Genomic_DNA"/>
</dbReference>
<keyword evidence="2" id="KW-0805">Transcription regulation</keyword>
<sequence>MNLVNLEQLECIVEVARCGSLTRAAQNRLMTVAGVSRSISLLEQELNMKIFIRSRSGAVQTPEGELIIQKAKNILKEVQELRIEAQNYNGINNAKIRIGTIPGPMGLLVDVLVQLKKDYPSLQLEIIEGGTVDLIREVSDGSLDLAFILLSSINEKYPDLYFEEIIEGGLVIGVSKQSPLAAKQSVTPDDLRNCSFVLYDDKYIANIVARLGDSADVLFRTNHVEAIHRAVRENLAVTIATDFSLKGYPWIKAGADITMIPLIITDAKKHYLYGVRKAENTSHKVLNIFMNRVGQGFK</sequence>
<dbReference type="Gene3D" id="3.40.190.290">
    <property type="match status" value="1"/>
</dbReference>
<organism evidence="6 7">
    <name type="scientific">Paenibacillus auburnensis</name>
    <dbReference type="NCBI Taxonomy" id="2905649"/>
    <lineage>
        <taxon>Bacteria</taxon>
        <taxon>Bacillati</taxon>
        <taxon>Bacillota</taxon>
        <taxon>Bacilli</taxon>
        <taxon>Bacillales</taxon>
        <taxon>Paenibacillaceae</taxon>
        <taxon>Paenibacillus</taxon>
    </lineage>
</organism>